<dbReference type="NCBIfam" id="TIGR02957">
    <property type="entry name" value="SigX4"/>
    <property type="match status" value="1"/>
</dbReference>
<dbReference type="SUPFAM" id="SSF88659">
    <property type="entry name" value="Sigma3 and sigma4 domains of RNA polymerase sigma factors"/>
    <property type="match status" value="1"/>
</dbReference>
<evidence type="ECO:0000256" key="1">
    <source>
        <dbReference type="ARBA" id="ARBA00011344"/>
    </source>
</evidence>
<dbReference type="Pfam" id="PF08281">
    <property type="entry name" value="Sigma70_r4_2"/>
    <property type="match status" value="1"/>
</dbReference>
<dbReference type="SUPFAM" id="SSF88946">
    <property type="entry name" value="Sigma2 domain of RNA polymerase sigma factors"/>
    <property type="match status" value="1"/>
</dbReference>
<dbReference type="InterPro" id="IPR032710">
    <property type="entry name" value="NTF2-like_dom_sf"/>
</dbReference>
<feature type="domain" description="RNA polymerase sigma factor 70 region 4 type 2" evidence="3">
    <location>
        <begin position="127"/>
        <end position="179"/>
    </location>
</feature>
<dbReference type="NCBIfam" id="NF007214">
    <property type="entry name" value="PRK09636.1"/>
    <property type="match status" value="1"/>
</dbReference>
<dbReference type="InterPro" id="IPR013325">
    <property type="entry name" value="RNA_pol_sigma_r2"/>
</dbReference>
<dbReference type="InterPro" id="IPR052704">
    <property type="entry name" value="ECF_Sigma-70_Domain"/>
</dbReference>
<dbReference type="InterPro" id="IPR014303">
    <property type="entry name" value="RNA_pol_sigma-70_ECF"/>
</dbReference>
<dbReference type="Gene3D" id="1.10.10.10">
    <property type="entry name" value="Winged helix-like DNA-binding domain superfamily/Winged helix DNA-binding domain"/>
    <property type="match status" value="1"/>
</dbReference>
<dbReference type="Gene3D" id="1.10.1740.10">
    <property type="match status" value="1"/>
</dbReference>
<dbReference type="Pfam" id="PF04542">
    <property type="entry name" value="Sigma70_r2"/>
    <property type="match status" value="1"/>
</dbReference>
<protein>
    <submittedName>
        <fullName evidence="4">RNA polymerase sigma-70 factor</fullName>
    </submittedName>
</protein>
<dbReference type="InterPro" id="IPR013324">
    <property type="entry name" value="RNA_pol_sigma_r3/r4-like"/>
</dbReference>
<dbReference type="PANTHER" id="PTHR30173">
    <property type="entry name" value="SIGMA 19 FACTOR"/>
    <property type="match status" value="1"/>
</dbReference>
<sequence length="319" mass="35646">MACRKLDISLTSTRTPRPLIAVNDVNAIFQRLRARLQGIAYSMLGSVADAEDVVQDVWLRLHGAEQSLIRNLEAWLVTATTRVSIDRLRTLKARRENYVGIWLPEPVLTESPPTPEQIEERSSEVSVALLSLLERLSPEARAAFLLREVFDVDYPDVAGAINKSEATTRQIVHRAKSQLRDGEPRYAVSSESHRHIVQRFAQALGKGEFQLIKSLLAEDAELVGDGGGRVTSFPKPMVGGQRIAQLFYASNLRYKSGLRIELASINGQSAMLRYFDDALESVQSIETDGERITRVRVQRNPAKLARIASQLQVMLFTPL</sequence>
<feature type="domain" description="RNA polymerase sigma-70 region 2" evidence="2">
    <location>
        <begin position="29"/>
        <end position="92"/>
    </location>
</feature>
<evidence type="ECO:0000313" key="5">
    <source>
        <dbReference type="Proteomes" id="UP001430065"/>
    </source>
</evidence>
<dbReference type="Proteomes" id="UP001430065">
    <property type="component" value="Unassembled WGS sequence"/>
</dbReference>
<evidence type="ECO:0000313" key="4">
    <source>
        <dbReference type="EMBL" id="MBM7122671.1"/>
    </source>
</evidence>
<evidence type="ECO:0000259" key="3">
    <source>
        <dbReference type="Pfam" id="PF08281"/>
    </source>
</evidence>
<comment type="caution">
    <text evidence="4">The sequence shown here is derived from an EMBL/GenBank/DDBJ whole genome shotgun (WGS) entry which is preliminary data.</text>
</comment>
<dbReference type="InterPro" id="IPR014284">
    <property type="entry name" value="RNA_pol_sigma-70_dom"/>
</dbReference>
<keyword evidence="5" id="KW-1185">Reference proteome</keyword>
<evidence type="ECO:0000259" key="2">
    <source>
        <dbReference type="Pfam" id="PF04542"/>
    </source>
</evidence>
<comment type="subunit">
    <text evidence="1">Interacts transiently with the RNA polymerase catalytic core formed by RpoA, RpoB, RpoC and RpoZ (2 alpha, 1 beta, 1 beta' and 1 omega subunit) to form the RNA polymerase holoenzyme that can initiate transcription.</text>
</comment>
<dbReference type="Gene3D" id="3.10.450.50">
    <property type="match status" value="1"/>
</dbReference>
<dbReference type="EMBL" id="JADIKC010000007">
    <property type="protein sequence ID" value="MBM7122671.1"/>
    <property type="molecule type" value="Genomic_DNA"/>
</dbReference>
<dbReference type="InterPro" id="IPR007627">
    <property type="entry name" value="RNA_pol_sigma70_r2"/>
</dbReference>
<dbReference type="SUPFAM" id="SSF54427">
    <property type="entry name" value="NTF2-like"/>
    <property type="match status" value="1"/>
</dbReference>
<dbReference type="InterPro" id="IPR036388">
    <property type="entry name" value="WH-like_DNA-bd_sf"/>
</dbReference>
<dbReference type="NCBIfam" id="TIGR02937">
    <property type="entry name" value="sigma70-ECF"/>
    <property type="match status" value="1"/>
</dbReference>
<accession>A0ABS2JUW1</accession>
<name>A0ABS2JUW1_9GAMM</name>
<proteinExistence type="predicted"/>
<organism evidence="4 5">
    <name type="scientific">Dyella kyungheensis</name>
    <dbReference type="NCBI Taxonomy" id="1242174"/>
    <lineage>
        <taxon>Bacteria</taxon>
        <taxon>Pseudomonadati</taxon>
        <taxon>Pseudomonadota</taxon>
        <taxon>Gammaproteobacteria</taxon>
        <taxon>Lysobacterales</taxon>
        <taxon>Rhodanobacteraceae</taxon>
        <taxon>Dyella</taxon>
    </lineage>
</organism>
<gene>
    <name evidence="4" type="ORF">ISP20_16000</name>
</gene>
<reference evidence="4 5" key="1">
    <citation type="submission" date="2020-10" db="EMBL/GenBank/DDBJ databases">
        <title>Phylogeny of dyella-like bacteria.</title>
        <authorList>
            <person name="Fu J."/>
        </authorList>
    </citation>
    <scope>NUCLEOTIDE SEQUENCE [LARGE SCALE GENOMIC DNA]</scope>
    <source>
        <strain evidence="4 5">THG-B117</strain>
    </source>
</reference>
<dbReference type="RefSeq" id="WP_239535970.1">
    <property type="nucleotide sequence ID" value="NZ_CP183983.1"/>
</dbReference>
<dbReference type="PANTHER" id="PTHR30173:SF36">
    <property type="entry name" value="ECF RNA POLYMERASE SIGMA FACTOR SIGJ"/>
    <property type="match status" value="1"/>
</dbReference>
<dbReference type="InterPro" id="IPR013249">
    <property type="entry name" value="RNA_pol_sigma70_r4_t2"/>
</dbReference>